<dbReference type="AlphaFoldDB" id="A0A0G0M999"/>
<name>A0A0G0M999_9BACT</name>
<keyword evidence="2" id="KW-0964">Secreted</keyword>
<dbReference type="Proteomes" id="UP000034022">
    <property type="component" value="Unassembled WGS sequence"/>
</dbReference>
<accession>A0A0G0M999</accession>
<evidence type="ECO:0000313" key="9">
    <source>
        <dbReference type="Proteomes" id="UP000034022"/>
    </source>
</evidence>
<dbReference type="InterPro" id="IPR053180">
    <property type="entry name" value="Ca-binding_acidic-repeat"/>
</dbReference>
<sequence>MLKNVFNHFFVKRKSKEKLLSKIVAISFILFQTVFLIILLDSKIFKVGAQTGDTTIISNQTLYTIEPFKINILNPENASTQFGDLNIKIKLNFTNIAHINGKLIFGTSTIFQSFSPVLNDGYYNYVFPTSSLENGYYKIVIHARLTTAQIAEHSIEFFYRKKTITEVNYPITEQATTTTEAVISDDTANDFLAESDFVLADLSEISTSSIEEINNTLATTNPILDSASDVLIATTVDGRFNTAQTQQNPDTDPLILFFNGTFPQTISANKIFNLQTNKPVDDVDFFIYGQTNKKFDSNLYNSIYSFTLPAKDFSNGRYMLEARAIINNAIAATNTVEIIIENPAPQIMDKPISYSETATNQSATSSRIATAENQTNETNENKEVTDECKIIGINDYGDCLIFENLDPQCKQKEIKTQYQCALYLNMDARCKELNLSENECREYQKLSRDCQNVGITTTLQCQNFIYNKALSQTCLQNNITDHEKCNEYLTLLSLPFVCAEAEIKTKEKCRDFLKTKQLATECKNAGINTEAECNDYIDEVKQKAICESLEISDKNQCQYYWQNKYLNQDCLNIGINNQTDCNALLFKKSSRQICETAGISDEKKCAQFIYNKYQSEINCGDTDKWQCQEIIETKFLGEITDKQTKYNELNENLSHFINKKISISEIQSELIMAKGLLPLNSKNTHVKILRLENKILLENSNLIQTSPLALIIDNDGDGLPDDTEKRIGTDPNIPDSDNDGYSDGDEVKNNFNPLGTRGLSKTLTPLDLALINGVLLEQPKTAGIVSSDFSISKFTNSDEENSYKISGTAEANSTIALYIYSDMPLLVTARTDEYGNWEYVLKESLIEGEHEIYAVLNDNTGRITKKSNPINFFIKEAKAVSLQDFVSGAPKNAPTKTESMLSLYIVISLTIAFAGILLFIVFIIMRKNKKDLNDEI</sequence>
<gene>
    <name evidence="8" type="ORF">US91_C0006G0078</name>
</gene>
<protein>
    <submittedName>
        <fullName evidence="8">Calcium-binding acidic-repeat protein (ARP)</fullName>
    </submittedName>
</protein>
<dbReference type="InterPro" id="IPR044016">
    <property type="entry name" value="Big_13"/>
</dbReference>
<dbReference type="Gene3D" id="2.60.40.10">
    <property type="entry name" value="Immunoglobulins"/>
    <property type="match status" value="1"/>
</dbReference>
<dbReference type="Pfam" id="PF19077">
    <property type="entry name" value="Big_13"/>
    <property type="match status" value="1"/>
</dbReference>
<evidence type="ECO:0000259" key="7">
    <source>
        <dbReference type="Pfam" id="PF19077"/>
    </source>
</evidence>
<organism evidence="8 9">
    <name type="scientific">Candidatus Falkowbacteria bacterium GW2011_GWE1_38_31</name>
    <dbReference type="NCBI Taxonomy" id="1618638"/>
    <lineage>
        <taxon>Bacteria</taxon>
        <taxon>Candidatus Falkowiibacteriota</taxon>
    </lineage>
</organism>
<dbReference type="PANTHER" id="PTHR37467:SF1">
    <property type="entry name" value="EXPORTED CALCIUM-BINDING GLYCOPROTEIN"/>
    <property type="match status" value="1"/>
</dbReference>
<dbReference type="InterPro" id="IPR059100">
    <property type="entry name" value="TSP3_bac"/>
</dbReference>
<evidence type="ECO:0000256" key="6">
    <source>
        <dbReference type="SAM" id="Phobius"/>
    </source>
</evidence>
<dbReference type="InterPro" id="IPR013783">
    <property type="entry name" value="Ig-like_fold"/>
</dbReference>
<evidence type="ECO:0000256" key="3">
    <source>
        <dbReference type="ARBA" id="ARBA00022729"/>
    </source>
</evidence>
<keyword evidence="4" id="KW-0106">Calcium</keyword>
<evidence type="ECO:0000256" key="2">
    <source>
        <dbReference type="ARBA" id="ARBA00022525"/>
    </source>
</evidence>
<proteinExistence type="predicted"/>
<evidence type="ECO:0000256" key="1">
    <source>
        <dbReference type="ARBA" id="ARBA00004613"/>
    </source>
</evidence>
<evidence type="ECO:0000256" key="4">
    <source>
        <dbReference type="ARBA" id="ARBA00022837"/>
    </source>
</evidence>
<feature type="transmembrane region" description="Helical" evidence="6">
    <location>
        <begin position="901"/>
        <end position="924"/>
    </location>
</feature>
<reference evidence="8 9" key="1">
    <citation type="journal article" date="2015" name="Nature">
        <title>rRNA introns, odd ribosomes, and small enigmatic genomes across a large radiation of phyla.</title>
        <authorList>
            <person name="Brown C.T."/>
            <person name="Hug L.A."/>
            <person name="Thomas B.C."/>
            <person name="Sharon I."/>
            <person name="Castelle C.J."/>
            <person name="Singh A."/>
            <person name="Wilkins M.J."/>
            <person name="Williams K.H."/>
            <person name="Banfield J.F."/>
        </authorList>
    </citation>
    <scope>NUCLEOTIDE SEQUENCE [LARGE SCALE GENOMIC DNA]</scope>
</reference>
<keyword evidence="6" id="KW-0812">Transmembrane</keyword>
<keyword evidence="6" id="KW-1133">Transmembrane helix</keyword>
<keyword evidence="6" id="KW-0472">Membrane</keyword>
<feature type="domain" description="Bacterial Ig-like" evidence="7">
    <location>
        <begin position="798"/>
        <end position="872"/>
    </location>
</feature>
<dbReference type="PANTHER" id="PTHR37467">
    <property type="entry name" value="EXPORTED CALCIUM-BINDING GLYCOPROTEIN-RELATED"/>
    <property type="match status" value="1"/>
</dbReference>
<dbReference type="PATRIC" id="fig|1618638.3.peg.779"/>
<feature type="region of interest" description="Disordered" evidence="5">
    <location>
        <begin position="723"/>
        <end position="743"/>
    </location>
</feature>
<comment type="subcellular location">
    <subcellularLocation>
        <location evidence="1">Secreted</location>
    </subcellularLocation>
</comment>
<feature type="transmembrane region" description="Helical" evidence="6">
    <location>
        <begin position="20"/>
        <end position="40"/>
    </location>
</feature>
<keyword evidence="3" id="KW-0732">Signal</keyword>
<comment type="caution">
    <text evidence="8">The sequence shown here is derived from an EMBL/GenBank/DDBJ whole genome shotgun (WGS) entry which is preliminary data.</text>
</comment>
<evidence type="ECO:0000256" key="5">
    <source>
        <dbReference type="SAM" id="MobiDB-lite"/>
    </source>
</evidence>
<evidence type="ECO:0000313" key="8">
    <source>
        <dbReference type="EMBL" id="KKQ70239.1"/>
    </source>
</evidence>
<dbReference type="Pfam" id="PF18884">
    <property type="entry name" value="TSP3_bac"/>
    <property type="match status" value="2"/>
</dbReference>
<dbReference type="EMBL" id="LBUU01000006">
    <property type="protein sequence ID" value="KKQ70239.1"/>
    <property type="molecule type" value="Genomic_DNA"/>
</dbReference>